<proteinExistence type="predicted"/>
<dbReference type="SUPFAM" id="SSF103473">
    <property type="entry name" value="MFS general substrate transporter"/>
    <property type="match status" value="1"/>
</dbReference>
<sequence>MTRRTVKRDKESLDRQRTVWLVLALLIGYLLVWVLTTLAGLGLVQLGVQRSEAVLASTIAGFVIYPLLVLWLFCARRARRLGVLLAGVSILVLGMVHSLAGGT</sequence>
<protein>
    <submittedName>
        <fullName evidence="2">Type VI protein secretion system component VasK</fullName>
    </submittedName>
</protein>
<accession>A0AAW8M814</accession>
<reference evidence="2" key="1">
    <citation type="submission" date="2023-07" db="EMBL/GenBank/DDBJ databases">
        <title>Sorghum-associated microbial communities from plants grown in Nebraska, USA.</title>
        <authorList>
            <person name="Schachtman D."/>
        </authorList>
    </citation>
    <scope>NUCLEOTIDE SEQUENCE</scope>
    <source>
        <strain evidence="2">3432</strain>
    </source>
</reference>
<keyword evidence="1" id="KW-0472">Membrane</keyword>
<evidence type="ECO:0000313" key="2">
    <source>
        <dbReference type="EMBL" id="MDR6958096.1"/>
    </source>
</evidence>
<dbReference type="RefSeq" id="WP_265028728.1">
    <property type="nucleotide sequence ID" value="NZ_JAVDVC010000003.1"/>
</dbReference>
<dbReference type="AlphaFoldDB" id="A0AAW8M814"/>
<name>A0AAW8M814_9PSED</name>
<evidence type="ECO:0000313" key="3">
    <source>
        <dbReference type="Proteomes" id="UP001252613"/>
    </source>
</evidence>
<evidence type="ECO:0000256" key="1">
    <source>
        <dbReference type="SAM" id="Phobius"/>
    </source>
</evidence>
<gene>
    <name evidence="2" type="ORF">J2W43_002077</name>
</gene>
<dbReference type="InterPro" id="IPR036259">
    <property type="entry name" value="MFS_trans_sf"/>
</dbReference>
<feature type="transmembrane region" description="Helical" evidence="1">
    <location>
        <begin position="53"/>
        <end position="74"/>
    </location>
</feature>
<organism evidence="2 3">
    <name type="scientific">Pseudomonas brassicacearum</name>
    <dbReference type="NCBI Taxonomy" id="930166"/>
    <lineage>
        <taxon>Bacteria</taxon>
        <taxon>Pseudomonadati</taxon>
        <taxon>Pseudomonadota</taxon>
        <taxon>Gammaproteobacteria</taxon>
        <taxon>Pseudomonadales</taxon>
        <taxon>Pseudomonadaceae</taxon>
        <taxon>Pseudomonas</taxon>
    </lineage>
</organism>
<keyword evidence="1" id="KW-0812">Transmembrane</keyword>
<dbReference type="EMBL" id="JAVDVC010000003">
    <property type="protein sequence ID" value="MDR6958096.1"/>
    <property type="molecule type" value="Genomic_DNA"/>
</dbReference>
<dbReference type="Proteomes" id="UP001252613">
    <property type="component" value="Unassembled WGS sequence"/>
</dbReference>
<feature type="transmembrane region" description="Helical" evidence="1">
    <location>
        <begin position="20"/>
        <end position="41"/>
    </location>
</feature>
<keyword evidence="1" id="KW-1133">Transmembrane helix</keyword>
<comment type="caution">
    <text evidence="2">The sequence shown here is derived from an EMBL/GenBank/DDBJ whole genome shotgun (WGS) entry which is preliminary data.</text>
</comment>
<feature type="transmembrane region" description="Helical" evidence="1">
    <location>
        <begin position="81"/>
        <end position="100"/>
    </location>
</feature>